<dbReference type="InterPro" id="IPR051549">
    <property type="entry name" value="PEP_Utilizing_Enz"/>
</dbReference>
<dbReference type="InterPro" id="IPR008279">
    <property type="entry name" value="PEP-util_enz_mobile_dom"/>
</dbReference>
<accession>A0A428Z567</accession>
<dbReference type="Gene3D" id="3.30.470.20">
    <property type="entry name" value="ATP-grasp fold, B domain"/>
    <property type="match status" value="1"/>
</dbReference>
<dbReference type="OrthoDB" id="9765468at2"/>
<organism evidence="3 4">
    <name type="scientific">Kibdelosporangium aridum</name>
    <dbReference type="NCBI Taxonomy" id="2030"/>
    <lineage>
        <taxon>Bacteria</taxon>
        <taxon>Bacillati</taxon>
        <taxon>Actinomycetota</taxon>
        <taxon>Actinomycetes</taxon>
        <taxon>Pseudonocardiales</taxon>
        <taxon>Pseudonocardiaceae</taxon>
        <taxon>Kibdelosporangium</taxon>
    </lineage>
</organism>
<dbReference type="Pfam" id="PF00391">
    <property type="entry name" value="PEP-utilizers"/>
    <property type="match status" value="1"/>
</dbReference>
<dbReference type="SUPFAM" id="SSF56059">
    <property type="entry name" value="Glutathione synthetase ATP-binding domain-like"/>
    <property type="match status" value="1"/>
</dbReference>
<sequence>MRILTNSSHCADIREYGGAKARGLYDLADAGLNVPRWAVLGTDVYRDPRTTGQVGDRLAELLGMSTVDNLAAVSARIADLFAELSLPGAVIELAEQAYHHVGAARVAVRSSGEEEDGSEFSFAGQFATFLNVASVSELCERLKSCWASVFSERALRYRLEHGLPPHGAACAVIVQEMVDSDRSGVLFTADPITGGRDTYVISSVYGLGEGLVSGAVDADTITLEATSGAVVRTVIGEKRERFAAGTTGSGCAVVPVPSAERDLLSLSDKDIARLREAGARITEAFQAPQDIEWAIADDSVWILQSRPITTRQPAHGEAVVAEQAGDGEFRIWDNANIIESFSGITSPLTFSFAADVYARIYWHYAKDLRVPAAQLRQMDDWLPHLLGHFHGRVYYNLLHWYRMVRLAPVYPLNRKVLEASLGVDEPLADDVAESLYPYTFSSPLRRRWSRTVTTVTFTKRFLSMNRLVRQFIRYFYRAYREFDNVDYDALPGSEVYRRFRSLERELIAKWGPMMALDASLLISFGALHLLTKRWLPDAPEWFTPAIANPGPDVESAEPARALLELAATVRADPELTRLLTTTSPADIREALAGNDFLAAIDDYTERYGYRSADELKLEVPDLREDPTSLFTMLRGALAEPPATSTDEAEAYLREHLRGPRRWAYEVVRRKTRSGLLNRERLRFCRTRAFGSAKRMLRAMGRDMARAGVIENWDDVFMLRLAEVRAVFENPAAIPDLRKLVAVRKRQRLADEQLRAPSRFETTGSDYAPDILAHAGWATGDARRTGVRELRGTPSCPGVAEGPAVVTDSPLNVDGGILVTYRTDPGWVTALPSAAALVIERGSPLTHVAIVARELGIPTVVQVSAVTTEIRTGMRVRIDGGAGTITVLDEGKESVG</sequence>
<evidence type="ECO:0000313" key="3">
    <source>
        <dbReference type="EMBL" id="RSM81954.1"/>
    </source>
</evidence>
<protein>
    <submittedName>
        <fullName evidence="3">Phosphoenolpyruvate synthase</fullName>
    </submittedName>
</protein>
<proteinExistence type="predicted"/>
<dbReference type="GO" id="GO:0016301">
    <property type="term" value="F:kinase activity"/>
    <property type="evidence" value="ECO:0007669"/>
    <property type="project" value="InterPro"/>
</dbReference>
<evidence type="ECO:0000259" key="1">
    <source>
        <dbReference type="Pfam" id="PF00391"/>
    </source>
</evidence>
<dbReference type="PANTHER" id="PTHR43615">
    <property type="entry name" value="PHOSPHOENOLPYRUVATE SYNTHASE-RELATED"/>
    <property type="match status" value="1"/>
</dbReference>
<comment type="caution">
    <text evidence="3">The sequence shown here is derived from an EMBL/GenBank/DDBJ whole genome shotgun (WGS) entry which is preliminary data.</text>
</comment>
<gene>
    <name evidence="3" type="ORF">DMH04_26780</name>
</gene>
<dbReference type="AlphaFoldDB" id="A0A428Z567"/>
<dbReference type="Gene3D" id="3.50.30.10">
    <property type="entry name" value="Phosphohistidine domain"/>
    <property type="match status" value="1"/>
</dbReference>
<dbReference type="EMBL" id="QHKI01000024">
    <property type="protein sequence ID" value="RSM81954.1"/>
    <property type="molecule type" value="Genomic_DNA"/>
</dbReference>
<dbReference type="RefSeq" id="WP_037272519.1">
    <property type="nucleotide sequence ID" value="NZ_QHKI01000024.1"/>
</dbReference>
<evidence type="ECO:0000313" key="4">
    <source>
        <dbReference type="Proteomes" id="UP000287547"/>
    </source>
</evidence>
<dbReference type="InterPro" id="IPR013815">
    <property type="entry name" value="ATP_grasp_subdomain_1"/>
</dbReference>
<dbReference type="Proteomes" id="UP000287547">
    <property type="component" value="Unassembled WGS sequence"/>
</dbReference>
<evidence type="ECO:0000259" key="2">
    <source>
        <dbReference type="Pfam" id="PF01326"/>
    </source>
</evidence>
<dbReference type="NCBIfam" id="NF004881">
    <property type="entry name" value="PRK06241.2-2"/>
    <property type="match status" value="1"/>
</dbReference>
<feature type="domain" description="Pyruvate phosphate dikinase AMP/ATP-binding" evidence="2">
    <location>
        <begin position="18"/>
        <end position="319"/>
    </location>
</feature>
<dbReference type="InterPro" id="IPR002192">
    <property type="entry name" value="PPDK_AMP/ATP-bd"/>
</dbReference>
<dbReference type="SUPFAM" id="SSF52009">
    <property type="entry name" value="Phosphohistidine domain"/>
    <property type="match status" value="1"/>
</dbReference>
<dbReference type="InterPro" id="IPR036637">
    <property type="entry name" value="Phosphohistidine_dom_sf"/>
</dbReference>
<reference evidence="3 4" key="1">
    <citation type="submission" date="2018-05" db="EMBL/GenBank/DDBJ databases">
        <title>Evolution of GPA BGCs.</title>
        <authorList>
            <person name="Waglechner N."/>
            <person name="Wright G.D."/>
        </authorList>
    </citation>
    <scope>NUCLEOTIDE SEQUENCE [LARGE SCALE GENOMIC DNA]</scope>
    <source>
        <strain evidence="3 4">A82846</strain>
    </source>
</reference>
<dbReference type="PANTHER" id="PTHR43615:SF1">
    <property type="entry name" value="PPDK_N DOMAIN-CONTAINING PROTEIN"/>
    <property type="match status" value="1"/>
</dbReference>
<feature type="domain" description="PEP-utilising enzyme mobile" evidence="1">
    <location>
        <begin position="813"/>
        <end position="882"/>
    </location>
</feature>
<dbReference type="Gene3D" id="3.30.1490.20">
    <property type="entry name" value="ATP-grasp fold, A domain"/>
    <property type="match status" value="1"/>
</dbReference>
<keyword evidence="3" id="KW-0670">Pyruvate</keyword>
<dbReference type="GO" id="GO:0005524">
    <property type="term" value="F:ATP binding"/>
    <property type="evidence" value="ECO:0007669"/>
    <property type="project" value="InterPro"/>
</dbReference>
<name>A0A428Z567_KIBAR</name>
<dbReference type="Pfam" id="PF01326">
    <property type="entry name" value="PPDK_N"/>
    <property type="match status" value="1"/>
</dbReference>